<evidence type="ECO:0000313" key="2">
    <source>
        <dbReference type="Proteomes" id="UP000006339"/>
    </source>
</evidence>
<evidence type="ECO:0000313" key="1">
    <source>
        <dbReference type="EMBL" id="EKO50737.1"/>
    </source>
</evidence>
<proteinExistence type="predicted"/>
<dbReference type="Proteomes" id="UP000006339">
    <property type="component" value="Unassembled WGS sequence"/>
</dbReference>
<dbReference type="NCBIfam" id="NF038097">
    <property type="entry name" value="KCGN_DNA_rpt"/>
    <property type="match status" value="1"/>
</dbReference>
<dbReference type="EMBL" id="AKWH02000056">
    <property type="protein sequence ID" value="EKO50737.1"/>
    <property type="molecule type" value="Genomic_DNA"/>
</dbReference>
<accession>A0A828XZ92</accession>
<organism evidence="1 2">
    <name type="scientific">Leptospira kirschneri str. 200802841</name>
    <dbReference type="NCBI Taxonomy" id="1193047"/>
    <lineage>
        <taxon>Bacteria</taxon>
        <taxon>Pseudomonadati</taxon>
        <taxon>Spirochaetota</taxon>
        <taxon>Spirochaetia</taxon>
        <taxon>Leptospirales</taxon>
        <taxon>Leptospiraceae</taxon>
        <taxon>Leptospira</taxon>
    </lineage>
</organism>
<comment type="caution">
    <text evidence="1">The sequence shown here is derived from an EMBL/GenBank/DDBJ whole genome shotgun (WGS) entry which is preliminary data.</text>
</comment>
<protein>
    <submittedName>
        <fullName evidence="1">Uncharacterized protein</fullName>
    </submittedName>
</protein>
<gene>
    <name evidence="1" type="ORF">LEP1GSC131_0740</name>
</gene>
<sequence>MGTITNRNFTVKLLKCGNYYSELTLKQSQLLESIPFL</sequence>
<reference evidence="1" key="1">
    <citation type="submission" date="2012-10" db="EMBL/GenBank/DDBJ databases">
        <authorList>
            <person name="Harkins D.M."/>
            <person name="Durkin A.S."/>
            <person name="Brinkac L.M."/>
            <person name="Selengut J.D."/>
            <person name="Sanka R."/>
            <person name="DePew J."/>
            <person name="Purushe J."/>
            <person name="Picardeau M."/>
            <person name="Werts C."/>
            <person name="Goarant C."/>
            <person name="Vinetz J.M."/>
            <person name="Sutton G.G."/>
            <person name="Nelson W.C."/>
            <person name="Fouts D.E."/>
        </authorList>
    </citation>
    <scope>NUCLEOTIDE SEQUENCE [LARGE SCALE GENOMIC DNA]</scope>
    <source>
        <strain evidence="1">200802841</strain>
    </source>
</reference>
<keyword evidence="2" id="KW-1185">Reference proteome</keyword>
<name>A0A828XZ92_9LEPT</name>
<dbReference type="AlphaFoldDB" id="A0A828XZ92"/>